<accession>A0A0C5V7E2</accession>
<dbReference type="EC" id="2.7.7.65" evidence="2"/>
<keyword evidence="7" id="KW-1185">Reference proteome</keyword>
<dbReference type="GO" id="GO:0052621">
    <property type="term" value="F:diguanylate cyclase activity"/>
    <property type="evidence" value="ECO:0007669"/>
    <property type="project" value="UniProtKB-EC"/>
</dbReference>
<reference evidence="6 7" key="1">
    <citation type="submission" date="2014-01" db="EMBL/GenBank/DDBJ databases">
        <title>Full genme sequencing of cellulolytic bacterium Gynuella sunshinyii YC6258T gen. nov., sp. nov.</title>
        <authorList>
            <person name="Khan H."/>
            <person name="Chung E.J."/>
            <person name="Chung Y.R."/>
        </authorList>
    </citation>
    <scope>NUCLEOTIDE SEQUENCE [LARGE SCALE GENOMIC DNA]</scope>
    <source>
        <strain evidence="6 7">YC6258</strain>
    </source>
</reference>
<dbReference type="InterPro" id="IPR000160">
    <property type="entry name" value="GGDEF_dom"/>
</dbReference>
<dbReference type="HOGENOM" id="CLU_000445_11_1_6"/>
<dbReference type="EMBL" id="CP007142">
    <property type="protein sequence ID" value="AJQ95330.1"/>
    <property type="molecule type" value="Genomic_DNA"/>
</dbReference>
<evidence type="ECO:0000313" key="6">
    <source>
        <dbReference type="EMBL" id="AJQ95330.1"/>
    </source>
</evidence>
<evidence type="ECO:0000256" key="2">
    <source>
        <dbReference type="ARBA" id="ARBA00012528"/>
    </source>
</evidence>
<dbReference type="Proteomes" id="UP000032266">
    <property type="component" value="Chromosome"/>
</dbReference>
<dbReference type="Pfam" id="PF20966">
    <property type="entry name" value="MASE6"/>
    <property type="match status" value="1"/>
</dbReference>
<dbReference type="InterPro" id="IPR050469">
    <property type="entry name" value="Diguanylate_Cyclase"/>
</dbReference>
<keyword evidence="4" id="KW-1133">Transmembrane helix</keyword>
<dbReference type="KEGG" id="gsn:YC6258_03294"/>
<keyword evidence="4" id="KW-0472">Membrane</keyword>
<feature type="transmembrane region" description="Helical" evidence="4">
    <location>
        <begin position="92"/>
        <end position="109"/>
    </location>
</feature>
<organism evidence="6 7">
    <name type="scientific">Gynuella sunshinyii YC6258</name>
    <dbReference type="NCBI Taxonomy" id="1445510"/>
    <lineage>
        <taxon>Bacteria</taxon>
        <taxon>Pseudomonadati</taxon>
        <taxon>Pseudomonadota</taxon>
        <taxon>Gammaproteobacteria</taxon>
        <taxon>Oceanospirillales</taxon>
        <taxon>Saccharospirillaceae</taxon>
        <taxon>Gynuella</taxon>
    </lineage>
</organism>
<dbReference type="PANTHER" id="PTHR45138">
    <property type="entry name" value="REGULATORY COMPONENTS OF SENSORY TRANSDUCTION SYSTEM"/>
    <property type="match status" value="1"/>
</dbReference>
<evidence type="ECO:0000259" key="5">
    <source>
        <dbReference type="PROSITE" id="PS50887"/>
    </source>
</evidence>
<dbReference type="PATRIC" id="fig|1445510.3.peg.3258"/>
<name>A0A0C5V7E2_9GAMM</name>
<keyword evidence="4" id="KW-0812">Transmembrane</keyword>
<dbReference type="SMART" id="SM00267">
    <property type="entry name" value="GGDEF"/>
    <property type="match status" value="1"/>
</dbReference>
<dbReference type="FunFam" id="3.30.70.270:FF:000001">
    <property type="entry name" value="Diguanylate cyclase domain protein"/>
    <property type="match status" value="1"/>
</dbReference>
<dbReference type="CDD" id="cd01949">
    <property type="entry name" value="GGDEF"/>
    <property type="match status" value="1"/>
</dbReference>
<dbReference type="Pfam" id="PF00990">
    <property type="entry name" value="GGDEF"/>
    <property type="match status" value="1"/>
</dbReference>
<feature type="transmembrane region" description="Helical" evidence="4">
    <location>
        <begin position="66"/>
        <end position="86"/>
    </location>
</feature>
<feature type="domain" description="GGDEF" evidence="5">
    <location>
        <begin position="207"/>
        <end position="340"/>
    </location>
</feature>
<dbReference type="Gene3D" id="3.30.70.270">
    <property type="match status" value="1"/>
</dbReference>
<dbReference type="InterPro" id="IPR048435">
    <property type="entry name" value="MASE6"/>
</dbReference>
<proteinExistence type="predicted"/>
<sequence>MIVSLEQSQQHRRDVLRLLLWITFIGGCLFSAVNVIRGLWWLAGLEIVYGLFSLALIRIIRTTAHIRVWTLAYLIPFFSIMMYALYIPNTSSSTFVWILTIPVLSYLLLGRKVGFWSSLVFVVVGIVIYHFRFMTGDFPLNVATTLNITLSSIAMMSFAHIYERNREMNEERLLDLAGTDRLTGLANRMKLVESFARLSALASRNQVPLAVALVDLDFFKRINDQYGHGVGDETLCHSAELLKSGTKTTDMLARLGGEEFALIMLSATGLNAVDHLEEIRQLFHKHPMWVSGQKIPITFSAGVAELNVDGVDLDTLLSKADGRLYLAKRSGRDCVVSVDEVYAGS</sequence>
<dbReference type="SUPFAM" id="SSF55073">
    <property type="entry name" value="Nucleotide cyclase"/>
    <property type="match status" value="1"/>
</dbReference>
<comment type="catalytic activity">
    <reaction evidence="3">
        <text>2 GTP = 3',3'-c-di-GMP + 2 diphosphate</text>
        <dbReference type="Rhea" id="RHEA:24898"/>
        <dbReference type="ChEBI" id="CHEBI:33019"/>
        <dbReference type="ChEBI" id="CHEBI:37565"/>
        <dbReference type="ChEBI" id="CHEBI:58805"/>
        <dbReference type="EC" id="2.7.7.65"/>
    </reaction>
</comment>
<dbReference type="RefSeq" id="WP_044617656.1">
    <property type="nucleotide sequence ID" value="NZ_CP007142.1"/>
</dbReference>
<protein>
    <recommendedName>
        <fullName evidence="2">diguanylate cyclase</fullName>
        <ecNumber evidence="2">2.7.7.65</ecNumber>
    </recommendedName>
</protein>
<gene>
    <name evidence="6" type="ORF">YC6258_03294</name>
</gene>
<evidence type="ECO:0000256" key="4">
    <source>
        <dbReference type="SAM" id="Phobius"/>
    </source>
</evidence>
<feature type="transmembrane region" description="Helical" evidence="4">
    <location>
        <begin position="140"/>
        <end position="162"/>
    </location>
</feature>
<feature type="transmembrane region" description="Helical" evidence="4">
    <location>
        <begin position="15"/>
        <end position="33"/>
    </location>
</feature>
<dbReference type="InterPro" id="IPR043128">
    <property type="entry name" value="Rev_trsase/Diguanyl_cyclase"/>
</dbReference>
<dbReference type="AlphaFoldDB" id="A0A0C5V7E2"/>
<comment type="cofactor">
    <cofactor evidence="1">
        <name>Mg(2+)</name>
        <dbReference type="ChEBI" id="CHEBI:18420"/>
    </cofactor>
</comment>
<dbReference type="InterPro" id="IPR029787">
    <property type="entry name" value="Nucleotide_cyclase"/>
</dbReference>
<feature type="transmembrane region" description="Helical" evidence="4">
    <location>
        <begin position="39"/>
        <end position="59"/>
    </location>
</feature>
<evidence type="ECO:0000256" key="3">
    <source>
        <dbReference type="ARBA" id="ARBA00034247"/>
    </source>
</evidence>
<dbReference type="NCBIfam" id="TIGR00254">
    <property type="entry name" value="GGDEF"/>
    <property type="match status" value="1"/>
</dbReference>
<dbReference type="PANTHER" id="PTHR45138:SF9">
    <property type="entry name" value="DIGUANYLATE CYCLASE DGCM-RELATED"/>
    <property type="match status" value="1"/>
</dbReference>
<dbReference type="PROSITE" id="PS50887">
    <property type="entry name" value="GGDEF"/>
    <property type="match status" value="1"/>
</dbReference>
<evidence type="ECO:0000313" key="7">
    <source>
        <dbReference type="Proteomes" id="UP000032266"/>
    </source>
</evidence>
<dbReference type="STRING" id="1445510.YC6258_03294"/>
<feature type="transmembrane region" description="Helical" evidence="4">
    <location>
        <begin position="116"/>
        <end position="134"/>
    </location>
</feature>
<evidence type="ECO:0000256" key="1">
    <source>
        <dbReference type="ARBA" id="ARBA00001946"/>
    </source>
</evidence>